<name>A0A642UMD9_DIURU</name>
<dbReference type="Proteomes" id="UP000449547">
    <property type="component" value="Unassembled WGS sequence"/>
</dbReference>
<evidence type="ECO:0000313" key="2">
    <source>
        <dbReference type="Proteomes" id="UP000449547"/>
    </source>
</evidence>
<dbReference type="GeneID" id="54781771"/>
<protein>
    <submittedName>
        <fullName evidence="1">Uncharacterized protein</fullName>
    </submittedName>
</protein>
<keyword evidence="2" id="KW-1185">Reference proteome</keyword>
<evidence type="ECO:0000313" key="1">
    <source>
        <dbReference type="EMBL" id="KAA8901592.1"/>
    </source>
</evidence>
<dbReference type="RefSeq" id="XP_034012029.1">
    <property type="nucleotide sequence ID" value="XM_034155848.1"/>
</dbReference>
<comment type="caution">
    <text evidence="1">The sequence shown here is derived from an EMBL/GenBank/DDBJ whole genome shotgun (WGS) entry which is preliminary data.</text>
</comment>
<organism evidence="1 2">
    <name type="scientific">Diutina rugosa</name>
    <name type="common">Yeast</name>
    <name type="synonym">Candida rugosa</name>
    <dbReference type="NCBI Taxonomy" id="5481"/>
    <lineage>
        <taxon>Eukaryota</taxon>
        <taxon>Fungi</taxon>
        <taxon>Dikarya</taxon>
        <taxon>Ascomycota</taxon>
        <taxon>Saccharomycotina</taxon>
        <taxon>Pichiomycetes</taxon>
        <taxon>Debaryomycetaceae</taxon>
        <taxon>Diutina</taxon>
    </lineage>
</organism>
<reference evidence="1 2" key="1">
    <citation type="submission" date="2019-07" db="EMBL/GenBank/DDBJ databases">
        <title>Genome assembly of two rare yeast pathogens: Diutina rugosa and Trichomonascus ciferrii.</title>
        <authorList>
            <person name="Mixao V."/>
            <person name="Saus E."/>
            <person name="Hansen A."/>
            <person name="Lass-Flor C."/>
            <person name="Gabaldon T."/>
        </authorList>
    </citation>
    <scope>NUCLEOTIDE SEQUENCE [LARGE SCALE GENOMIC DNA]</scope>
    <source>
        <strain evidence="1 2">CBS 613</strain>
    </source>
</reference>
<gene>
    <name evidence="1" type="ORF">DIURU_003120</name>
</gene>
<proteinExistence type="predicted"/>
<dbReference type="VEuPathDB" id="FungiDB:DIURU_003120"/>
<dbReference type="EMBL" id="SWFT01000101">
    <property type="protein sequence ID" value="KAA8901592.1"/>
    <property type="molecule type" value="Genomic_DNA"/>
</dbReference>
<accession>A0A642UMD9</accession>
<dbReference type="AlphaFoldDB" id="A0A642UMD9"/>
<sequence>MTQNLMNMKRFSQRRTFPAEDGFKTWEAKNYEMMYSFLSKQYVHHCKRSKRYGLQPVGNILYDINAVFGAKYPYRYPLSKDTVEEHFKTFWVVSHHVWEPKDYIFQENVITDMWRDWLQGSDMVDCSGKFDLSPNVVQSWFKIFEVLASLPRTTVENTMICSLSPPEVYRRELYDEELWEFGDELMDLDFSCEEKFNEGVKQLFWSGVAERFDNEWKPYPQKNISAKGMSETIRSHTSFDLPVNICS</sequence>